<evidence type="ECO:0000313" key="3">
    <source>
        <dbReference type="Proteomes" id="UP000615326"/>
    </source>
</evidence>
<dbReference type="Pfam" id="PF02602">
    <property type="entry name" value="HEM4"/>
    <property type="match status" value="1"/>
</dbReference>
<evidence type="ECO:0000313" key="2">
    <source>
        <dbReference type="EMBL" id="NHO31801.1"/>
    </source>
</evidence>
<reference evidence="2 3" key="1">
    <citation type="journal article" date="2020" name="Int. J. Syst. Evol. Microbiol.">
        <title>Novel acetic acid bacteria from cider fermentations: Acetobacter conturbans sp. nov. and Acetobacter fallax sp. nov.</title>
        <authorList>
            <person name="Sombolestani A.S."/>
            <person name="Cleenwerck I."/>
            <person name="Cnockaert M."/>
            <person name="Borremans W."/>
            <person name="Wieme A.D."/>
            <person name="De Vuyst L."/>
            <person name="Vandamme P."/>
        </authorList>
    </citation>
    <scope>NUCLEOTIDE SEQUENCE [LARGE SCALE GENOMIC DNA]</scope>
    <source>
        <strain evidence="2 3">LMG 1637</strain>
    </source>
</reference>
<protein>
    <submittedName>
        <fullName evidence="2">Uroporphyrinogen-III synthase</fullName>
    </submittedName>
</protein>
<dbReference type="Gene3D" id="3.40.50.10090">
    <property type="match status" value="2"/>
</dbReference>
<comment type="caution">
    <text evidence="2">The sequence shown here is derived from an EMBL/GenBank/DDBJ whole genome shotgun (WGS) entry which is preliminary data.</text>
</comment>
<evidence type="ECO:0000259" key="1">
    <source>
        <dbReference type="Pfam" id="PF02602"/>
    </source>
</evidence>
<dbReference type="EMBL" id="WOSW01000005">
    <property type="protein sequence ID" value="NHO31801.1"/>
    <property type="molecule type" value="Genomic_DNA"/>
</dbReference>
<keyword evidence="3" id="KW-1185">Reference proteome</keyword>
<dbReference type="Proteomes" id="UP000615326">
    <property type="component" value="Unassembled WGS sequence"/>
</dbReference>
<gene>
    <name evidence="2" type="ORF">GOB84_04340</name>
</gene>
<name>A0ABX0K676_9PROT</name>
<feature type="domain" description="Tetrapyrrole biosynthesis uroporphyrinogen III synthase" evidence="1">
    <location>
        <begin position="25"/>
        <end position="233"/>
    </location>
</feature>
<dbReference type="RefSeq" id="WP_173576410.1">
    <property type="nucleotide sequence ID" value="NZ_WOSW01000005.1"/>
</dbReference>
<proteinExistence type="predicted"/>
<dbReference type="InterPro" id="IPR036108">
    <property type="entry name" value="4pyrrol_syn_uPrphyn_synt_sf"/>
</dbReference>
<dbReference type="CDD" id="cd06578">
    <property type="entry name" value="HemD"/>
    <property type="match status" value="1"/>
</dbReference>
<dbReference type="SUPFAM" id="SSF69618">
    <property type="entry name" value="HemD-like"/>
    <property type="match status" value="1"/>
</dbReference>
<sequence>MTGKNVLPRRRTGVLIGRPEPGLSETMEAVRALGWIPYAAPALTIEPRVIRRQTGIAAVLLTSSQALPALAGAVGSDVPVFTVGDATARRVRAVGFRSVESAGADAVALVGLVRSRVAPAPVLLLSGAGQGLDLALALRQAGFIVRRRVAYAATPVRDLPVRVLNALRADEIGVVMAFSARSAAATGAALRASGYSGERMHGIAISENAAFALKKNDITDVVVAWRPDAEAMLAALGSVF</sequence>
<dbReference type="InterPro" id="IPR003754">
    <property type="entry name" value="4pyrrol_synth_uPrphyn_synth"/>
</dbReference>
<organism evidence="2 3">
    <name type="scientific">Acetobacter fallax</name>
    <dbReference type="NCBI Taxonomy" id="1737473"/>
    <lineage>
        <taxon>Bacteria</taxon>
        <taxon>Pseudomonadati</taxon>
        <taxon>Pseudomonadota</taxon>
        <taxon>Alphaproteobacteria</taxon>
        <taxon>Acetobacterales</taxon>
        <taxon>Acetobacteraceae</taxon>
        <taxon>Acetobacter</taxon>
    </lineage>
</organism>
<accession>A0ABX0K676</accession>